<evidence type="ECO:0000313" key="7">
    <source>
        <dbReference type="Proteomes" id="UP000433483"/>
    </source>
</evidence>
<dbReference type="Proteomes" id="UP000433483">
    <property type="component" value="Unassembled WGS sequence"/>
</dbReference>
<evidence type="ECO:0000313" key="11">
    <source>
        <dbReference type="Proteomes" id="UP000441208"/>
    </source>
</evidence>
<protein>
    <submittedName>
        <fullName evidence="2">Uncharacterized protein</fullName>
    </submittedName>
</protein>
<dbReference type="EMBL" id="QXGE01000236">
    <property type="protein sequence ID" value="KAE9319086.1"/>
    <property type="molecule type" value="Genomic_DNA"/>
</dbReference>
<evidence type="ECO:0000313" key="5">
    <source>
        <dbReference type="EMBL" id="KAE9249602.1"/>
    </source>
</evidence>
<dbReference type="EMBL" id="QXGA01000234">
    <property type="protein sequence ID" value="KAE9149552.1"/>
    <property type="molecule type" value="Genomic_DNA"/>
</dbReference>
<gene>
    <name evidence="6" type="ORF">PF001_g6066</name>
    <name evidence="5" type="ORF">PF002_g5215</name>
    <name evidence="4" type="ORF">PF005_g6662</name>
    <name evidence="3" type="ORF">PF006_g5983</name>
    <name evidence="2" type="ORF">PF007_g4066</name>
</gene>
<dbReference type="Proteomes" id="UP000440367">
    <property type="component" value="Unassembled WGS sequence"/>
</dbReference>
<sequence length="563" mass="61321">MKRLLGGIFARSPSAESPRAAATPPAVDAETSASSSKRWGAFLMPSVAPTQPAATADQEMLRRVDVVLRGVAAHVKAAIGKLLDGEELDEELHKLQEFVGQAVERLQQQSCEPSLELLKSYFSSSMGVALCEQTAFPSLVLDFVAKMRVFAMKEELGSMVKSGDAGMESRRDKRVDLSFEPCESVPDVTVTTAEKETGMFDGLVPSLEVLMNCVVAMASNGTLMEIYRCELPNLIALTAEEYPPAANFIRDGCSRALMSVPDRNFNAALAWYLLDCNVIVKTVGLMTTYTLATATTADAAVRALEMYTIKPPDRSVYGASADGINDSTAAAAAAAVSEALGLTRSTGGSIDRGDVSTPLSSPFASCREEQQHSKDKDPPCPAETFCLSSYDVRVGMKSVLYVLEKTSRFTLVLLDEFQTSGGYTLLLRLLDTCTEEEIPVLLGMLTLLIPLGTHSPETSEGVERCVENMFEARNVHAFAAMRDVLLNYVSGQDQNVLSADMQLRNEHLILQLLTQILHIYTSDYDNFAFLEPKTRTLALLLMKLPLTTFYDAQVIILRIVDGI</sequence>
<dbReference type="OrthoDB" id="126924at2759"/>
<evidence type="ECO:0000313" key="2">
    <source>
        <dbReference type="EMBL" id="KAE9131611.1"/>
    </source>
</evidence>
<evidence type="ECO:0000313" key="4">
    <source>
        <dbReference type="EMBL" id="KAE9222526.1"/>
    </source>
</evidence>
<evidence type="ECO:0000313" key="6">
    <source>
        <dbReference type="EMBL" id="KAE9319086.1"/>
    </source>
</evidence>
<dbReference type="EMBL" id="QXGB01000252">
    <property type="protein sequence ID" value="KAE9222526.1"/>
    <property type="molecule type" value="Genomic_DNA"/>
</dbReference>
<feature type="compositionally biased region" description="Basic and acidic residues" evidence="1">
    <location>
        <begin position="366"/>
        <end position="378"/>
    </location>
</feature>
<dbReference type="Proteomes" id="UP000437068">
    <property type="component" value="Unassembled WGS sequence"/>
</dbReference>
<dbReference type="Proteomes" id="UP000440732">
    <property type="component" value="Unassembled WGS sequence"/>
</dbReference>
<name>A0A6A3TDB9_9STRA</name>
<evidence type="ECO:0000313" key="9">
    <source>
        <dbReference type="Proteomes" id="UP000440367"/>
    </source>
</evidence>
<dbReference type="EMBL" id="QXFZ01000126">
    <property type="protein sequence ID" value="KAE9131611.1"/>
    <property type="molecule type" value="Genomic_DNA"/>
</dbReference>
<dbReference type="AlphaFoldDB" id="A0A6A3TDB9"/>
<reference evidence="7 8" key="1">
    <citation type="submission" date="2018-08" db="EMBL/GenBank/DDBJ databases">
        <title>Genomic investigation of the strawberry pathogen Phytophthora fragariae indicates pathogenicity is determined by transcriptional variation in three key races.</title>
        <authorList>
            <person name="Adams T.M."/>
            <person name="Armitage A.D."/>
            <person name="Sobczyk M.K."/>
            <person name="Bates H.J."/>
            <person name="Dunwell J.M."/>
            <person name="Nellist C.F."/>
            <person name="Harrison R.J."/>
        </authorList>
    </citation>
    <scope>NUCLEOTIDE SEQUENCE [LARGE SCALE GENOMIC DNA]</scope>
    <source>
        <strain evidence="6 8">A4</strain>
        <strain evidence="5 9">BC-1</strain>
        <strain evidence="4 7">NOV-27</strain>
        <strain evidence="3 10">NOV-5</strain>
        <strain evidence="2 11">NOV-71</strain>
    </source>
</reference>
<feature type="region of interest" description="Disordered" evidence="1">
    <location>
        <begin position="351"/>
        <end position="378"/>
    </location>
</feature>
<accession>A0A6A3TDB9</accession>
<evidence type="ECO:0000313" key="8">
    <source>
        <dbReference type="Proteomes" id="UP000437068"/>
    </source>
</evidence>
<evidence type="ECO:0000313" key="3">
    <source>
        <dbReference type="EMBL" id="KAE9149552.1"/>
    </source>
</evidence>
<evidence type="ECO:0000256" key="1">
    <source>
        <dbReference type="SAM" id="MobiDB-lite"/>
    </source>
</evidence>
<evidence type="ECO:0000313" key="10">
    <source>
        <dbReference type="Proteomes" id="UP000440732"/>
    </source>
</evidence>
<dbReference type="EMBL" id="QXGD01000168">
    <property type="protein sequence ID" value="KAE9249602.1"/>
    <property type="molecule type" value="Genomic_DNA"/>
</dbReference>
<organism evidence="2 11">
    <name type="scientific">Phytophthora fragariae</name>
    <dbReference type="NCBI Taxonomy" id="53985"/>
    <lineage>
        <taxon>Eukaryota</taxon>
        <taxon>Sar</taxon>
        <taxon>Stramenopiles</taxon>
        <taxon>Oomycota</taxon>
        <taxon>Peronosporomycetes</taxon>
        <taxon>Peronosporales</taxon>
        <taxon>Peronosporaceae</taxon>
        <taxon>Phytophthora</taxon>
    </lineage>
</organism>
<comment type="caution">
    <text evidence="2">The sequence shown here is derived from an EMBL/GenBank/DDBJ whole genome shotgun (WGS) entry which is preliminary data.</text>
</comment>
<keyword evidence="7" id="KW-1185">Reference proteome</keyword>
<dbReference type="Proteomes" id="UP000441208">
    <property type="component" value="Unassembled WGS sequence"/>
</dbReference>
<proteinExistence type="predicted"/>